<name>A0A7Z2YD79_9VIBR</name>
<organism evidence="6 7">
    <name type="scientific">Vibrio astriarenae</name>
    <dbReference type="NCBI Taxonomy" id="1481923"/>
    <lineage>
        <taxon>Bacteria</taxon>
        <taxon>Pseudomonadati</taxon>
        <taxon>Pseudomonadota</taxon>
        <taxon>Gammaproteobacteria</taxon>
        <taxon>Vibrionales</taxon>
        <taxon>Vibrionaceae</taxon>
        <taxon>Vibrio</taxon>
    </lineage>
</organism>
<feature type="signal peptide" evidence="4">
    <location>
        <begin position="1"/>
        <end position="20"/>
    </location>
</feature>
<sequence>MQRLLIILSLSIGLLIPTKADTLHTNIDSEALAQIERKADLGDTSAQQQLVDLYLADASLIRDQEWFDKLLVANAFEQHLSSQLALAEKLEALSLTQPAALDLAIAMYGVIEEQSPEARSKYYHLLERKFNDSKKAQLANLPTIEVNDSEDGQTINADRDSSIHLWLSYLVIGFLSLGLIATITILKRARDVIKSIDHTDLQQQIASQKEQISRQTQQLKKAQRLIAQYEHVNHREPQQKAYKVASATPDKRLLQACRIFGYTPKTIPSPEEIKRQYKKLSHRYHPDRHGDSEKMKSINTAFTLLIKHHTEKA</sequence>
<evidence type="ECO:0000256" key="3">
    <source>
        <dbReference type="SAM" id="Phobius"/>
    </source>
</evidence>
<proteinExistence type="predicted"/>
<keyword evidence="1" id="KW-0143">Chaperone</keyword>
<dbReference type="SUPFAM" id="SSF46565">
    <property type="entry name" value="Chaperone J-domain"/>
    <property type="match status" value="1"/>
</dbReference>
<evidence type="ECO:0000313" key="6">
    <source>
        <dbReference type="EMBL" id="QIA63032.1"/>
    </source>
</evidence>
<gene>
    <name evidence="6" type="ORF">GT360_05655</name>
</gene>
<feature type="transmembrane region" description="Helical" evidence="3">
    <location>
        <begin position="166"/>
        <end position="186"/>
    </location>
</feature>
<dbReference type="InterPro" id="IPR036869">
    <property type="entry name" value="J_dom_sf"/>
</dbReference>
<evidence type="ECO:0000256" key="2">
    <source>
        <dbReference type="SAM" id="Coils"/>
    </source>
</evidence>
<evidence type="ECO:0000256" key="4">
    <source>
        <dbReference type="SAM" id="SignalP"/>
    </source>
</evidence>
<keyword evidence="4" id="KW-0732">Signal</keyword>
<accession>A0A7Z2YD79</accession>
<dbReference type="PROSITE" id="PS50076">
    <property type="entry name" value="DNAJ_2"/>
    <property type="match status" value="1"/>
</dbReference>
<dbReference type="Gene3D" id="1.10.287.110">
    <property type="entry name" value="DnaJ domain"/>
    <property type="match status" value="1"/>
</dbReference>
<keyword evidence="3" id="KW-0812">Transmembrane</keyword>
<keyword evidence="3" id="KW-0472">Membrane</keyword>
<reference evidence="6 7" key="1">
    <citation type="submission" date="2020-01" db="EMBL/GenBank/DDBJ databases">
        <title>Whole genome and functional gene identification of agarase of Vibrio HN897.</title>
        <authorList>
            <person name="Liu Y."/>
            <person name="Zhao Z."/>
        </authorList>
    </citation>
    <scope>NUCLEOTIDE SEQUENCE [LARGE SCALE GENOMIC DNA]</scope>
    <source>
        <strain evidence="6 7">HN897</strain>
    </source>
</reference>
<keyword evidence="2" id="KW-0175">Coiled coil</keyword>
<evidence type="ECO:0000259" key="5">
    <source>
        <dbReference type="PROSITE" id="PS50076"/>
    </source>
</evidence>
<protein>
    <submittedName>
        <fullName evidence="6">DnaJ domain-containing protein</fullName>
    </submittedName>
</protein>
<dbReference type="Proteomes" id="UP000464262">
    <property type="component" value="Chromosome 1"/>
</dbReference>
<dbReference type="Pfam" id="PF00226">
    <property type="entry name" value="DnaJ"/>
    <property type="match status" value="1"/>
</dbReference>
<feature type="domain" description="J" evidence="5">
    <location>
        <begin position="255"/>
        <end position="313"/>
    </location>
</feature>
<dbReference type="SMART" id="SM00271">
    <property type="entry name" value="DnaJ"/>
    <property type="match status" value="1"/>
</dbReference>
<dbReference type="EMBL" id="CP047475">
    <property type="protein sequence ID" value="QIA63032.1"/>
    <property type="molecule type" value="Genomic_DNA"/>
</dbReference>
<keyword evidence="3" id="KW-1133">Transmembrane helix</keyword>
<dbReference type="AlphaFoldDB" id="A0A7Z2YD79"/>
<feature type="coiled-coil region" evidence="2">
    <location>
        <begin position="198"/>
        <end position="232"/>
    </location>
</feature>
<keyword evidence="7" id="KW-1185">Reference proteome</keyword>
<evidence type="ECO:0000313" key="7">
    <source>
        <dbReference type="Proteomes" id="UP000464262"/>
    </source>
</evidence>
<dbReference type="CDD" id="cd06257">
    <property type="entry name" value="DnaJ"/>
    <property type="match status" value="1"/>
</dbReference>
<feature type="chain" id="PRO_5031374937" evidence="4">
    <location>
        <begin position="21"/>
        <end position="313"/>
    </location>
</feature>
<dbReference type="KEGG" id="vas:GT360_05655"/>
<evidence type="ECO:0000256" key="1">
    <source>
        <dbReference type="ARBA" id="ARBA00023186"/>
    </source>
</evidence>
<dbReference type="RefSeq" id="WP_164647938.1">
    <property type="nucleotide sequence ID" value="NZ_CP047475.1"/>
</dbReference>
<dbReference type="InterPro" id="IPR001623">
    <property type="entry name" value="DnaJ_domain"/>
</dbReference>